<reference evidence="3" key="1">
    <citation type="submission" date="2016-10" db="EMBL/GenBank/DDBJ databases">
        <authorList>
            <person name="Varghese N."/>
            <person name="Submissions S."/>
        </authorList>
    </citation>
    <scope>NUCLEOTIDE SEQUENCE [LARGE SCALE GENOMIC DNA]</scope>
    <source>
        <strain evidence="3">DSM 17101</strain>
    </source>
</reference>
<keyword evidence="3" id="KW-1185">Reference proteome</keyword>
<organism evidence="2 3">
    <name type="scientific">Paracidovorax cattleyae</name>
    <dbReference type="NCBI Taxonomy" id="80868"/>
    <lineage>
        <taxon>Bacteria</taxon>
        <taxon>Pseudomonadati</taxon>
        <taxon>Pseudomonadota</taxon>
        <taxon>Betaproteobacteria</taxon>
        <taxon>Burkholderiales</taxon>
        <taxon>Comamonadaceae</taxon>
        <taxon>Paracidovorax</taxon>
    </lineage>
</organism>
<proteinExistence type="predicted"/>
<name>A0A1H0P8Y3_9BURK</name>
<dbReference type="RefSeq" id="WP_192883821.1">
    <property type="nucleotide sequence ID" value="NZ_CP028290.1"/>
</dbReference>
<feature type="compositionally biased region" description="Low complexity" evidence="1">
    <location>
        <begin position="138"/>
        <end position="152"/>
    </location>
</feature>
<feature type="region of interest" description="Disordered" evidence="1">
    <location>
        <begin position="1456"/>
        <end position="1516"/>
    </location>
</feature>
<protein>
    <submittedName>
        <fullName evidence="2">Uncharacterized protein</fullName>
    </submittedName>
</protein>
<feature type="compositionally biased region" description="Pro residues" evidence="1">
    <location>
        <begin position="1497"/>
        <end position="1516"/>
    </location>
</feature>
<accession>A0A1H0P8Y3</accession>
<sequence>MRASHSAGIRPPLPSADSPTPQQSADDAVPRRRQSLQAPEGLAARGRTGADAIYTTDHLVQLPKQGWLSRLKTRWKTGKTTASASLGPMAAGMQTQHPAGSQNQVQAPRFSGDGTVPLPHATRTGLAQAVQQALQQVEAGAATPEAAGAAGPSMSPRGTAARARYWAQQALSVLAMGKGPASVPGDVLAMLYDAEGLNGDQGAEGSARSERSVLLGHMQGLVHAEKAKAAIHLAAQAALPGGERVGTDGALQRLTEASQAAARRTKNEANALNARRIADLVQGVPAPLQHRLQTAADTLAAALNHGAKVPDVLGVDLLVRTARATFADDPAGLVDAMEGIARSTPAQLVGLVHAAFQVPAPTAETRQEPGPLQQPVLRLACALARPSGGQRMLAWMTAPPATGATQEALRVAMSAVLQLQAPPQAGPKAPDAPDTALLKAAVTHAAREAGAPDTAAPSPAEARTQRIAYRCVQNGFLSRAPGSSYDRVRRRLQQFSDGSLEQTAQRNARAASGRLGRFQNWLTGGLPKAVNRSSNGMEGLLARTLPAIAASLPGAQPTMWRKSVMRQMTTAASANGLLPSRDEAVASLHRTAADVRTHLQERSGPHAAPAETLMLAVLRQLGLGTSAAPPSQYTLKHLKPDFFRAVEASLDDGGTARLLPTLQAQWQALRNARPNAGHLLRMLGGHIDLRAAATGTLLPTAVPGQVARGERTDALAREAIDAFAGLAAAAAGASGSESPQTQALSRLMQATAAVLPGVKPPAALQALRIETFEAVETRLARDWQDTLPPGEHPSFDDARSHVIGSWPASVQAAWKTMKTSAPDAGRLMRALADSAGGVRWGPPRYDGAAPSSSRPPPHSVADALERAAPALQALQADVHVNRFEQAVSDTVTLFNDLRGPDDAAEVMKSFAHRVSLGEKIRGGDTRQGRVELGQAVSVTTTAPELLAPIAGFGIGHERSMNLNMIGAAMQMQIGTADSRHARLGLRAGLRGALGNTDHEFNLGNDQAGIALRFDLRLEAGGESSTSRGVSLRMQRTGGHEDALRRRFADALISLTRGGHPPGAEGGEDGGDALALLLEHYPDLVVAELSNTRFTRSSELAFGANATARARGFPSRTDHDRKATHRALGIGAQAGVASNTQRYHSVQMESRSGLNVAEYKLSAQHRVNARVAAGASIGLVPASRHDPKKAAQVRGASVDFRKQLAGDAVATTLRVTTRHGETWADQTQMIREFENLDDFLEELEPRQHQYVAALAARDGVPGATDAEKAGRAWLRLQDTLVQAAAARAPGMTFSVVTKMRPETAEAYDKLQGLVQAAAEAGDTPRANGYRNEVRTLLESHDAWIANNLQIKTKAGDEIAQTATLGILQGKASADTTRLHEFLPAGAQQVGRRPQLHTAAPEDHSVRWTPRMLPREPLARDHAATALPAPAADPSQVWRARAEAQADREMAQARLQARRQTQGQDAPVQVSPLRGRRATPDELRRIQEALAQGRHGPQAPWPPGPDHPRYPLPLPPRR</sequence>
<evidence type="ECO:0000313" key="3">
    <source>
        <dbReference type="Proteomes" id="UP000199317"/>
    </source>
</evidence>
<gene>
    <name evidence="2" type="ORF">SAMN04489708_10634</name>
</gene>
<dbReference type="Proteomes" id="UP000199317">
    <property type="component" value="Unassembled WGS sequence"/>
</dbReference>
<feature type="compositionally biased region" description="Basic and acidic residues" evidence="1">
    <location>
        <begin position="1476"/>
        <end position="1485"/>
    </location>
</feature>
<feature type="region of interest" description="Disordered" evidence="1">
    <location>
        <begin position="138"/>
        <end position="157"/>
    </location>
</feature>
<feature type="region of interest" description="Disordered" evidence="1">
    <location>
        <begin position="1"/>
        <end position="47"/>
    </location>
</feature>
<feature type="region of interest" description="Disordered" evidence="1">
    <location>
        <begin position="1382"/>
        <end position="1404"/>
    </location>
</feature>
<evidence type="ECO:0000313" key="2">
    <source>
        <dbReference type="EMBL" id="SDP01148.1"/>
    </source>
</evidence>
<evidence type="ECO:0000256" key="1">
    <source>
        <dbReference type="SAM" id="MobiDB-lite"/>
    </source>
</evidence>
<dbReference type="EMBL" id="FNJL01000006">
    <property type="protein sequence ID" value="SDP01148.1"/>
    <property type="molecule type" value="Genomic_DNA"/>
</dbReference>